<dbReference type="InterPro" id="IPR018641">
    <property type="entry name" value="Trfase_1_rSAM/seldom-assoc"/>
</dbReference>
<dbReference type="OrthoDB" id="9798250at2"/>
<keyword evidence="2" id="KW-1185">Reference proteome</keyword>
<sequence length="202" mass="22446">MPAEGFPLAILAKAPLAGRVKTRLIPALGAERAARLHAELLTDTLDIACRATASANITLWTALDHRHPLFLELASRFGVRLRPQPEGDLGERMFQALNAMSVRGLLIGSDCPVLTPELLKRCHQALQDHDAVFLPAEDGGYALVGTQRADKRLFENIAWGSARVMAETRRCADELGWHIACPATVWDLDRPEDLERYHRLKR</sequence>
<proteinExistence type="predicted"/>
<protein>
    <submittedName>
        <fullName evidence="1">Glycosyltransferase</fullName>
    </submittedName>
</protein>
<evidence type="ECO:0000313" key="1">
    <source>
        <dbReference type="EMBL" id="QEA40636.1"/>
    </source>
</evidence>
<dbReference type="NCBIfam" id="TIGR04282">
    <property type="entry name" value="glyco_like_cofC"/>
    <property type="match status" value="1"/>
</dbReference>
<dbReference type="EMBL" id="CP042382">
    <property type="protein sequence ID" value="QEA40636.1"/>
    <property type="molecule type" value="Genomic_DNA"/>
</dbReference>
<dbReference type="Gene3D" id="3.90.550.10">
    <property type="entry name" value="Spore Coat Polysaccharide Biosynthesis Protein SpsA, Chain A"/>
    <property type="match status" value="1"/>
</dbReference>
<dbReference type="GO" id="GO:0016740">
    <property type="term" value="F:transferase activity"/>
    <property type="evidence" value="ECO:0007669"/>
    <property type="project" value="UniProtKB-KW"/>
</dbReference>
<dbReference type="PANTHER" id="PTHR36529">
    <property type="entry name" value="SLL1095 PROTEIN"/>
    <property type="match status" value="1"/>
</dbReference>
<keyword evidence="1" id="KW-0808">Transferase</keyword>
<evidence type="ECO:0000313" key="2">
    <source>
        <dbReference type="Proteomes" id="UP000321272"/>
    </source>
</evidence>
<name>A0A5B8SV39_9GAMM</name>
<dbReference type="AlphaFoldDB" id="A0A5B8SV39"/>
<dbReference type="KEGG" id="paur:FGL86_17170"/>
<dbReference type="Pfam" id="PF09837">
    <property type="entry name" value="DUF2064"/>
    <property type="match status" value="1"/>
</dbReference>
<dbReference type="PANTHER" id="PTHR36529:SF1">
    <property type="entry name" value="GLYCOSYLTRANSFERASE"/>
    <property type="match status" value="1"/>
</dbReference>
<reference evidence="1 2" key="1">
    <citation type="submission" date="2019-06" db="EMBL/GenBank/DDBJ databases">
        <title>Genome analyses of bacteria isolated from kimchi.</title>
        <authorList>
            <person name="Lee S."/>
            <person name="Ahn S."/>
            <person name="Roh S."/>
        </authorList>
    </citation>
    <scope>NUCLEOTIDE SEQUENCE [LARGE SCALE GENOMIC DNA]</scope>
    <source>
        <strain evidence="1 2">CBA4606</strain>
    </source>
</reference>
<dbReference type="RefSeq" id="WP_147185903.1">
    <property type="nucleotide sequence ID" value="NZ_CP042382.1"/>
</dbReference>
<accession>A0A5B8SV39</accession>
<organism evidence="1 2">
    <name type="scientific">Pistricoccus aurantiacus</name>
    <dbReference type="NCBI Taxonomy" id="1883414"/>
    <lineage>
        <taxon>Bacteria</taxon>
        <taxon>Pseudomonadati</taxon>
        <taxon>Pseudomonadota</taxon>
        <taxon>Gammaproteobacteria</taxon>
        <taxon>Oceanospirillales</taxon>
        <taxon>Halomonadaceae</taxon>
        <taxon>Pistricoccus</taxon>
    </lineage>
</organism>
<dbReference type="Proteomes" id="UP000321272">
    <property type="component" value="Chromosome"/>
</dbReference>
<dbReference type="SUPFAM" id="SSF53448">
    <property type="entry name" value="Nucleotide-diphospho-sugar transferases"/>
    <property type="match status" value="1"/>
</dbReference>
<gene>
    <name evidence="1" type="ORF">FGL86_17170</name>
</gene>
<dbReference type="InterPro" id="IPR029044">
    <property type="entry name" value="Nucleotide-diphossugar_trans"/>
</dbReference>